<evidence type="ECO:0000256" key="6">
    <source>
        <dbReference type="SAM" id="MobiDB-lite"/>
    </source>
</evidence>
<keyword evidence="2" id="KW-0677">Repeat</keyword>
<dbReference type="InterPro" id="IPR036770">
    <property type="entry name" value="Ankyrin_rpt-contain_sf"/>
</dbReference>
<dbReference type="SMART" id="SM00298">
    <property type="entry name" value="CHROMO"/>
    <property type="match status" value="1"/>
</dbReference>
<dbReference type="Pfam" id="PF12796">
    <property type="entry name" value="Ank_2"/>
    <property type="match status" value="2"/>
</dbReference>
<evidence type="ECO:0000256" key="2">
    <source>
        <dbReference type="ARBA" id="ARBA00022737"/>
    </source>
</evidence>
<dbReference type="PROSITE" id="PS50297">
    <property type="entry name" value="ANK_REP_REGION"/>
    <property type="match status" value="4"/>
</dbReference>
<dbReference type="PANTHER" id="PTHR24201:SF2">
    <property type="entry name" value="ANKYRIN REPEAT DOMAIN-CONTAINING PROTEIN 42"/>
    <property type="match status" value="1"/>
</dbReference>
<feature type="repeat" description="ANK" evidence="5">
    <location>
        <begin position="44"/>
        <end position="76"/>
    </location>
</feature>
<dbReference type="SUPFAM" id="SSF54160">
    <property type="entry name" value="Chromo domain-like"/>
    <property type="match status" value="1"/>
</dbReference>
<dbReference type="PANTHER" id="PTHR24201">
    <property type="entry name" value="ANK_REP_REGION DOMAIN-CONTAINING PROTEIN"/>
    <property type="match status" value="1"/>
</dbReference>
<feature type="signal peptide" evidence="7">
    <location>
        <begin position="1"/>
        <end position="19"/>
    </location>
</feature>
<feature type="repeat" description="ANK" evidence="5">
    <location>
        <begin position="112"/>
        <end position="144"/>
    </location>
</feature>
<dbReference type="GO" id="GO:0005634">
    <property type="term" value="C:nucleus"/>
    <property type="evidence" value="ECO:0007669"/>
    <property type="project" value="UniProtKB-SubCell"/>
</dbReference>
<dbReference type="SUPFAM" id="SSF48403">
    <property type="entry name" value="Ankyrin repeat"/>
    <property type="match status" value="1"/>
</dbReference>
<feature type="compositionally biased region" description="Basic and acidic residues" evidence="6">
    <location>
        <begin position="268"/>
        <end position="277"/>
    </location>
</feature>
<dbReference type="AlphaFoldDB" id="A0A8S1IPD6"/>
<dbReference type="InterPro" id="IPR050776">
    <property type="entry name" value="Ank_Repeat/CDKN_Inhibitor"/>
</dbReference>
<dbReference type="CDD" id="cd00024">
    <property type="entry name" value="CD_CSD"/>
    <property type="match status" value="1"/>
</dbReference>
<evidence type="ECO:0000259" key="8">
    <source>
        <dbReference type="PROSITE" id="PS50013"/>
    </source>
</evidence>
<feature type="compositionally biased region" description="Basic and acidic residues" evidence="6">
    <location>
        <begin position="292"/>
        <end position="312"/>
    </location>
</feature>
<feature type="compositionally biased region" description="Basic and acidic residues" evidence="6">
    <location>
        <begin position="325"/>
        <end position="343"/>
    </location>
</feature>
<dbReference type="PROSITE" id="PS50013">
    <property type="entry name" value="CHROMO_2"/>
    <property type="match status" value="1"/>
</dbReference>
<comment type="subcellular location">
    <subcellularLocation>
        <location evidence="1">Nucleus</location>
    </subcellularLocation>
</comment>
<evidence type="ECO:0000256" key="7">
    <source>
        <dbReference type="SAM" id="SignalP"/>
    </source>
</evidence>
<feature type="region of interest" description="Disordered" evidence="6">
    <location>
        <begin position="262"/>
        <end position="435"/>
    </location>
</feature>
<dbReference type="Gene3D" id="2.40.50.40">
    <property type="match status" value="1"/>
</dbReference>
<feature type="domain" description="Chromo" evidence="8">
    <location>
        <begin position="439"/>
        <end position="494"/>
    </location>
</feature>
<dbReference type="PRINTS" id="PR01415">
    <property type="entry name" value="ANKYRIN"/>
</dbReference>
<accession>A0A8S1IPD6</accession>
<dbReference type="Proteomes" id="UP000708148">
    <property type="component" value="Unassembled WGS sequence"/>
</dbReference>
<keyword evidence="7" id="KW-0732">Signal</keyword>
<dbReference type="Pfam" id="PF00385">
    <property type="entry name" value="Chromo"/>
    <property type="match status" value="1"/>
</dbReference>
<dbReference type="InterPro" id="IPR016197">
    <property type="entry name" value="Chromo-like_dom_sf"/>
</dbReference>
<evidence type="ECO:0000313" key="9">
    <source>
        <dbReference type="EMBL" id="CAD7696622.1"/>
    </source>
</evidence>
<comment type="caution">
    <text evidence="9">The sequence shown here is derived from an EMBL/GenBank/DDBJ whole genome shotgun (WGS) entry which is preliminary data.</text>
</comment>
<keyword evidence="10" id="KW-1185">Reference proteome</keyword>
<dbReference type="EMBL" id="CAJHUC010000514">
    <property type="protein sequence ID" value="CAD7696622.1"/>
    <property type="molecule type" value="Genomic_DNA"/>
</dbReference>
<feature type="compositionally biased region" description="Basic and acidic residues" evidence="6">
    <location>
        <begin position="352"/>
        <end position="386"/>
    </location>
</feature>
<dbReference type="PROSITE" id="PS00598">
    <property type="entry name" value="CHROMO_1"/>
    <property type="match status" value="1"/>
</dbReference>
<feature type="repeat" description="ANK" evidence="5">
    <location>
        <begin position="78"/>
        <end position="110"/>
    </location>
</feature>
<reference evidence="9" key="1">
    <citation type="submission" date="2020-12" db="EMBL/GenBank/DDBJ databases">
        <authorList>
            <person name="Iha C."/>
        </authorList>
    </citation>
    <scope>NUCLEOTIDE SEQUENCE</scope>
</reference>
<dbReference type="InterPro" id="IPR023779">
    <property type="entry name" value="Chromodomain_CS"/>
</dbReference>
<evidence type="ECO:0000313" key="10">
    <source>
        <dbReference type="Proteomes" id="UP000708148"/>
    </source>
</evidence>
<dbReference type="PROSITE" id="PS50088">
    <property type="entry name" value="ANK_REPEAT"/>
    <property type="match status" value="4"/>
</dbReference>
<evidence type="ECO:0000256" key="5">
    <source>
        <dbReference type="PROSITE-ProRule" id="PRU00023"/>
    </source>
</evidence>
<dbReference type="InterPro" id="IPR002110">
    <property type="entry name" value="Ankyrin_rpt"/>
</dbReference>
<evidence type="ECO:0000256" key="1">
    <source>
        <dbReference type="ARBA" id="ARBA00004123"/>
    </source>
</evidence>
<keyword evidence="4" id="KW-0539">Nucleus</keyword>
<evidence type="ECO:0000256" key="4">
    <source>
        <dbReference type="ARBA" id="ARBA00023242"/>
    </source>
</evidence>
<feature type="chain" id="PRO_5035941999" description="Chromo domain-containing protein" evidence="7">
    <location>
        <begin position="20"/>
        <end position="503"/>
    </location>
</feature>
<proteinExistence type="predicted"/>
<dbReference type="OrthoDB" id="194358at2759"/>
<dbReference type="InterPro" id="IPR000953">
    <property type="entry name" value="Chromo/chromo_shadow_dom"/>
</dbReference>
<organism evidence="9 10">
    <name type="scientific">Ostreobium quekettii</name>
    <dbReference type="NCBI Taxonomy" id="121088"/>
    <lineage>
        <taxon>Eukaryota</taxon>
        <taxon>Viridiplantae</taxon>
        <taxon>Chlorophyta</taxon>
        <taxon>core chlorophytes</taxon>
        <taxon>Ulvophyceae</taxon>
        <taxon>TCBD clade</taxon>
        <taxon>Bryopsidales</taxon>
        <taxon>Ostreobineae</taxon>
        <taxon>Ostreobiaceae</taxon>
        <taxon>Ostreobium</taxon>
    </lineage>
</organism>
<dbReference type="Gene3D" id="1.25.40.20">
    <property type="entry name" value="Ankyrin repeat-containing domain"/>
    <property type="match status" value="2"/>
</dbReference>
<sequence length="503" mass="53425">MIQFLFSCLQASQLLWAAASDGDLQTVRRALDEDADPHSAQNPDGHTPLTIAALNGHLAVVKELIGREVDLDDVGKSTGVTALLGASFEGHLEIVEALLHAKADSNAAEVTTGVTPLFAAAQEGYLDVVNALLKAGAAVDKARTLDDATPLYAACALDRPSVVRVLVEAGADAHRKRSGIGDTPFTVASEYGLSDVVRILETVKYAAKSASLQSGNMGEVLGGQLSGALVASETVAQKDGEGDGEEGQAATKELPECLSKAPAGLEQESEKMDKGEGEVDNCDETQATPEVDVGREVRKKDGKVKSDSKSVDEAQTGSKSGSLGDGKKRNGEKMGKQRAKSVDEVGSGPGTEAKREARRRDEGRRKEDRKRKDWQSSAKEPAKIDETTPASKAKTAAGSDKKNDAQAAGGKGSSKRRRSDTGGKAAAPPAPLDAKANEFEVQELLETRMRKRKNGALVREYKVRWKGFGPNEDTWEPEENLTRGVEELLLEFSKPGGKKVKKA</sequence>
<dbReference type="SMART" id="SM00248">
    <property type="entry name" value="ANK"/>
    <property type="match status" value="6"/>
</dbReference>
<feature type="repeat" description="ANK" evidence="5">
    <location>
        <begin position="146"/>
        <end position="178"/>
    </location>
</feature>
<keyword evidence="3 5" id="KW-0040">ANK repeat</keyword>
<protein>
    <recommendedName>
        <fullName evidence="8">Chromo domain-containing protein</fullName>
    </recommendedName>
</protein>
<gene>
    <name evidence="9" type="ORF">OSTQU699_LOCUS1983</name>
</gene>
<name>A0A8S1IPD6_9CHLO</name>
<evidence type="ECO:0000256" key="3">
    <source>
        <dbReference type="ARBA" id="ARBA00023043"/>
    </source>
</evidence>
<dbReference type="InterPro" id="IPR023780">
    <property type="entry name" value="Chromo_domain"/>
</dbReference>